<dbReference type="GO" id="GO:0003682">
    <property type="term" value="F:chromatin binding"/>
    <property type="evidence" value="ECO:0007669"/>
    <property type="project" value="TreeGrafter"/>
</dbReference>
<dbReference type="PANTHER" id="PTHR12585">
    <property type="entry name" value="SCC1 / RAD21 FAMILY MEMBER"/>
    <property type="match status" value="1"/>
</dbReference>
<comment type="caution">
    <text evidence="5">The sequence shown here is derived from an EMBL/GenBank/DDBJ whole genome shotgun (WGS) entry which is preliminary data.</text>
</comment>
<feature type="region of interest" description="Disordered" evidence="3">
    <location>
        <begin position="424"/>
        <end position="450"/>
    </location>
</feature>
<protein>
    <recommendedName>
        <fullName evidence="4">Rad21/Rec8-like protein N-terminal domain-containing protein</fullName>
    </recommendedName>
</protein>
<accession>A0A9Q1E209</accession>
<feature type="compositionally biased region" description="Low complexity" evidence="3">
    <location>
        <begin position="246"/>
        <end position="259"/>
    </location>
</feature>
<feature type="compositionally biased region" description="Basic and acidic residues" evidence="3">
    <location>
        <begin position="275"/>
        <end position="296"/>
    </location>
</feature>
<name>A0A9Q1E209_CONCO</name>
<gene>
    <name evidence="5" type="ORF">COCON_G00005480</name>
</gene>
<feature type="compositionally biased region" description="Pro residues" evidence="3">
    <location>
        <begin position="232"/>
        <end position="245"/>
    </location>
</feature>
<dbReference type="PANTHER" id="PTHR12585:SF27">
    <property type="entry name" value="MEIOTIC RECOMBINATION PROTEIN REC8 HOMOLOG"/>
    <property type="match status" value="1"/>
</dbReference>
<dbReference type="EMBL" id="JAFJMO010000001">
    <property type="protein sequence ID" value="KAJ8287889.1"/>
    <property type="molecule type" value="Genomic_DNA"/>
</dbReference>
<evidence type="ECO:0000313" key="6">
    <source>
        <dbReference type="Proteomes" id="UP001152803"/>
    </source>
</evidence>
<evidence type="ECO:0000259" key="4">
    <source>
        <dbReference type="Pfam" id="PF04825"/>
    </source>
</evidence>
<dbReference type="GO" id="GO:0051177">
    <property type="term" value="P:meiotic sister chromatid cohesion"/>
    <property type="evidence" value="ECO:0007669"/>
    <property type="project" value="TreeGrafter"/>
</dbReference>
<feature type="region of interest" description="Disordered" evidence="3">
    <location>
        <begin position="225"/>
        <end position="363"/>
    </location>
</feature>
<dbReference type="InterPro" id="IPR039781">
    <property type="entry name" value="Rad21/Rec8-like"/>
</dbReference>
<dbReference type="GO" id="GO:0006302">
    <property type="term" value="P:double-strand break repair"/>
    <property type="evidence" value="ECO:0007669"/>
    <property type="project" value="TreeGrafter"/>
</dbReference>
<feature type="compositionally biased region" description="Basic and acidic residues" evidence="3">
    <location>
        <begin position="424"/>
        <end position="444"/>
    </location>
</feature>
<dbReference type="OrthoDB" id="10071381at2759"/>
<proteinExistence type="predicted"/>
<sequence>MFYYPNVLQYRTGCFSTVWLAATKAIKISRRDYLKVNVQRTCGDIMDYVLVRAPPLQPGLPRPRFSLYLSFQLQYGIIIVYHRQCTILLEEIQHIIDRLLRSTKKLKIDLVEPDRLALNVPDSLSMLEESERALDPFFGVLGYTLPSPSVLMQQWQVPEEESPHALWWKDMEHHRGIVSLHPLNLSLWWRGSLLPFLLQWCLKGWTCQWLGVTEVTPEDLALLPEKEAGPPAETPTAPPPSPPLETTPLETSPLSVIPLPSSPEREGEREAEEPAASRRERELAHERERRGRKEGEGDTSAVEQPEPAAPARKQRRRRQLLFIDPQTQIPPGELQDAIQDPLTETQSLKLVQPPSRQSVSPEELLSNPCTALHPDILDLWKKGAFVMPLLSVAARKRLAEEETELEKESVGAVEEVRVKDKEERVEDKGVREEISPKEVPRELAESGLPQPEVSGLLQERFSSRWRIFLRRE</sequence>
<feature type="compositionally biased region" description="Polar residues" evidence="3">
    <location>
        <begin position="342"/>
        <end position="360"/>
    </location>
</feature>
<feature type="domain" description="Rad21/Rec8-like protein N-terminal" evidence="4">
    <location>
        <begin position="1"/>
        <end position="110"/>
    </location>
</feature>
<evidence type="ECO:0000256" key="3">
    <source>
        <dbReference type="SAM" id="MobiDB-lite"/>
    </source>
</evidence>
<dbReference type="GO" id="GO:0030893">
    <property type="term" value="C:meiotic cohesin complex"/>
    <property type="evidence" value="ECO:0007669"/>
    <property type="project" value="TreeGrafter"/>
</dbReference>
<dbReference type="Proteomes" id="UP001152803">
    <property type="component" value="Unassembled WGS sequence"/>
</dbReference>
<dbReference type="AlphaFoldDB" id="A0A9Q1E209"/>
<dbReference type="GO" id="GO:0005634">
    <property type="term" value="C:nucleus"/>
    <property type="evidence" value="ECO:0007669"/>
    <property type="project" value="UniProtKB-SubCell"/>
</dbReference>
<dbReference type="Pfam" id="PF04825">
    <property type="entry name" value="Rad21_Rec8_N"/>
    <property type="match status" value="1"/>
</dbReference>
<evidence type="ECO:0000256" key="1">
    <source>
        <dbReference type="ARBA" id="ARBA00004123"/>
    </source>
</evidence>
<dbReference type="InterPro" id="IPR006910">
    <property type="entry name" value="Rad21_Rec8_N"/>
</dbReference>
<comment type="subcellular location">
    <subcellularLocation>
        <location evidence="1">Nucleus</location>
    </subcellularLocation>
</comment>
<keyword evidence="6" id="KW-1185">Reference proteome</keyword>
<evidence type="ECO:0000256" key="2">
    <source>
        <dbReference type="ARBA" id="ARBA00023242"/>
    </source>
</evidence>
<organism evidence="5 6">
    <name type="scientific">Conger conger</name>
    <name type="common">Conger eel</name>
    <name type="synonym">Muraena conger</name>
    <dbReference type="NCBI Taxonomy" id="82655"/>
    <lineage>
        <taxon>Eukaryota</taxon>
        <taxon>Metazoa</taxon>
        <taxon>Chordata</taxon>
        <taxon>Craniata</taxon>
        <taxon>Vertebrata</taxon>
        <taxon>Euteleostomi</taxon>
        <taxon>Actinopterygii</taxon>
        <taxon>Neopterygii</taxon>
        <taxon>Teleostei</taxon>
        <taxon>Anguilliformes</taxon>
        <taxon>Congridae</taxon>
        <taxon>Conger</taxon>
    </lineage>
</organism>
<evidence type="ECO:0000313" key="5">
    <source>
        <dbReference type="EMBL" id="KAJ8287889.1"/>
    </source>
</evidence>
<keyword evidence="2" id="KW-0539">Nucleus</keyword>
<reference evidence="5" key="1">
    <citation type="journal article" date="2023" name="Science">
        <title>Genome structures resolve the early diversification of teleost fishes.</title>
        <authorList>
            <person name="Parey E."/>
            <person name="Louis A."/>
            <person name="Montfort J."/>
            <person name="Bouchez O."/>
            <person name="Roques C."/>
            <person name="Iampietro C."/>
            <person name="Lluch J."/>
            <person name="Castinel A."/>
            <person name="Donnadieu C."/>
            <person name="Desvignes T."/>
            <person name="Floi Bucao C."/>
            <person name="Jouanno E."/>
            <person name="Wen M."/>
            <person name="Mejri S."/>
            <person name="Dirks R."/>
            <person name="Jansen H."/>
            <person name="Henkel C."/>
            <person name="Chen W.J."/>
            <person name="Zahm M."/>
            <person name="Cabau C."/>
            <person name="Klopp C."/>
            <person name="Thompson A.W."/>
            <person name="Robinson-Rechavi M."/>
            <person name="Braasch I."/>
            <person name="Lecointre G."/>
            <person name="Bobe J."/>
            <person name="Postlethwait J.H."/>
            <person name="Berthelot C."/>
            <person name="Roest Crollius H."/>
            <person name="Guiguen Y."/>
        </authorList>
    </citation>
    <scope>NUCLEOTIDE SEQUENCE</scope>
    <source>
        <strain evidence="5">Concon-B</strain>
    </source>
</reference>